<feature type="domain" description="F-box" evidence="2">
    <location>
        <begin position="1"/>
        <end position="46"/>
    </location>
</feature>
<evidence type="ECO:0000313" key="4">
    <source>
        <dbReference type="Proteomes" id="UP000696485"/>
    </source>
</evidence>
<evidence type="ECO:0000256" key="1">
    <source>
        <dbReference type="SAM" id="MobiDB-lite"/>
    </source>
</evidence>
<reference evidence="3" key="1">
    <citation type="journal article" date="2020" name="Fungal Divers.">
        <title>Resolving the Mortierellaceae phylogeny through synthesis of multi-gene phylogenetics and phylogenomics.</title>
        <authorList>
            <person name="Vandepol N."/>
            <person name="Liber J."/>
            <person name="Desiro A."/>
            <person name="Na H."/>
            <person name="Kennedy M."/>
            <person name="Barry K."/>
            <person name="Grigoriev I.V."/>
            <person name="Miller A.N."/>
            <person name="O'Donnell K."/>
            <person name="Stajich J.E."/>
            <person name="Bonito G."/>
        </authorList>
    </citation>
    <scope>NUCLEOTIDE SEQUENCE</scope>
    <source>
        <strain evidence="3">NVP1</strain>
    </source>
</reference>
<evidence type="ECO:0000259" key="2">
    <source>
        <dbReference type="PROSITE" id="PS50181"/>
    </source>
</evidence>
<dbReference type="EMBL" id="JAAAUY010000641">
    <property type="protein sequence ID" value="KAF9327675.1"/>
    <property type="molecule type" value="Genomic_DNA"/>
</dbReference>
<organism evidence="3 4">
    <name type="scientific">Podila minutissima</name>
    <dbReference type="NCBI Taxonomy" id="64525"/>
    <lineage>
        <taxon>Eukaryota</taxon>
        <taxon>Fungi</taxon>
        <taxon>Fungi incertae sedis</taxon>
        <taxon>Mucoromycota</taxon>
        <taxon>Mortierellomycotina</taxon>
        <taxon>Mortierellomycetes</taxon>
        <taxon>Mortierellales</taxon>
        <taxon>Mortierellaceae</taxon>
        <taxon>Podila</taxon>
    </lineage>
</organism>
<dbReference type="SUPFAM" id="SSF81383">
    <property type="entry name" value="F-box domain"/>
    <property type="match status" value="1"/>
</dbReference>
<evidence type="ECO:0000313" key="3">
    <source>
        <dbReference type="EMBL" id="KAF9327675.1"/>
    </source>
</evidence>
<feature type="compositionally biased region" description="Acidic residues" evidence="1">
    <location>
        <begin position="217"/>
        <end position="229"/>
    </location>
</feature>
<dbReference type="Gene3D" id="1.20.1280.50">
    <property type="match status" value="1"/>
</dbReference>
<dbReference type="InterPro" id="IPR001810">
    <property type="entry name" value="F-box_dom"/>
</dbReference>
<proteinExistence type="predicted"/>
<dbReference type="InterPro" id="IPR036047">
    <property type="entry name" value="F-box-like_dom_sf"/>
</dbReference>
<dbReference type="Pfam" id="PF12937">
    <property type="entry name" value="F-box-like"/>
    <property type="match status" value="1"/>
</dbReference>
<dbReference type="PROSITE" id="PS50181">
    <property type="entry name" value="FBOX"/>
    <property type="match status" value="1"/>
</dbReference>
<dbReference type="CDD" id="cd09917">
    <property type="entry name" value="F-box_SF"/>
    <property type="match status" value="1"/>
</dbReference>
<comment type="caution">
    <text evidence="3">The sequence shown here is derived from an EMBL/GenBank/DDBJ whole genome shotgun (WGS) entry which is preliminary data.</text>
</comment>
<dbReference type="Proteomes" id="UP000696485">
    <property type="component" value="Unassembled WGS sequence"/>
</dbReference>
<protein>
    <recommendedName>
        <fullName evidence="2">F-box domain-containing protein</fullName>
    </recommendedName>
</protein>
<feature type="region of interest" description="Disordered" evidence="1">
    <location>
        <begin position="186"/>
        <end position="254"/>
    </location>
</feature>
<feature type="compositionally biased region" description="Basic and acidic residues" evidence="1">
    <location>
        <begin position="186"/>
        <end position="198"/>
    </location>
</feature>
<keyword evidence="4" id="KW-1185">Reference proteome</keyword>
<name>A0A9P5SF44_9FUNG</name>
<accession>A0A9P5SF44</accession>
<dbReference type="AlphaFoldDB" id="A0A9P5SF44"/>
<sequence length="420" mass="48764">MAILELPDEILYHLLTYVEDIDLQTLAITCKRLRGIAMDGPLRRHILLKRTPARLNSYLSTRPSRDTLATKNILRGIHIQQHIRQGHYIGGDTAVRSYNILCRLERQMVSIKISKKLRARPDWHELVERRLIPEDMFVNQDEYDTRRKWMNYQQQQKRQKLGSMSTLSSSSSLTLSLFQDHSERSYSARVHDKEDVHPLDTGNPLDHGKRNNNTNPEDLDILSDLEGDTASDNSNHITTSISPPPNPLSSSLPPRMRQRKSISMLLVPKMELLRKAMDRDRLSRLVQKRPLPSELNQSPGTATVLHAYHLIAFSTISPDLVPLTSQLSFLLKGERLRHWLYRRPSLAVILNERNILKTEVRTAWMVCPGVGQKVRFYENLIQERRDYDRQQLMLQQIRCHHHPLVERFHYQQPSPTIAAS</sequence>
<dbReference type="SMART" id="SM00256">
    <property type="entry name" value="FBOX"/>
    <property type="match status" value="1"/>
</dbReference>
<gene>
    <name evidence="3" type="ORF">BG006_009071</name>
</gene>